<evidence type="ECO:0000313" key="2">
    <source>
        <dbReference type="EMBL" id="KAA6434274.1"/>
    </source>
</evidence>
<gene>
    <name evidence="3" type="ORF">ACD591_16960</name>
    <name evidence="2" type="ORF">FOE74_08695</name>
</gene>
<comment type="caution">
    <text evidence="2">The sequence shown here is derived from an EMBL/GenBank/DDBJ whole genome shotgun (WGS) entry which is preliminary data.</text>
</comment>
<name>A0A5M8QH19_9BACT</name>
<proteinExistence type="predicted"/>
<organism evidence="2 4">
    <name type="scientific">Rufibacter glacialis</name>
    <dbReference type="NCBI Taxonomy" id="1259555"/>
    <lineage>
        <taxon>Bacteria</taxon>
        <taxon>Pseudomonadati</taxon>
        <taxon>Bacteroidota</taxon>
        <taxon>Cytophagia</taxon>
        <taxon>Cytophagales</taxon>
        <taxon>Hymenobacteraceae</taxon>
        <taxon>Rufibacter</taxon>
    </lineage>
</organism>
<accession>A0A5M8QH19</accession>
<reference evidence="2 4" key="2">
    <citation type="submission" date="2019-09" db="EMBL/GenBank/DDBJ databases">
        <title>A bacterium isolated from glacier soil.</title>
        <authorList>
            <person name="Liu Q."/>
        </authorList>
    </citation>
    <scope>NUCLEOTIDE SEQUENCE [LARGE SCALE GENOMIC DNA]</scope>
    <source>
        <strain evidence="2 4">MDT1-10-3</strain>
    </source>
</reference>
<dbReference type="RefSeq" id="WP_149098218.1">
    <property type="nucleotide sequence ID" value="NZ_BMMG01000003.1"/>
</dbReference>
<evidence type="ECO:0000313" key="4">
    <source>
        <dbReference type="Proteomes" id="UP000323866"/>
    </source>
</evidence>
<feature type="compositionally biased region" description="Polar residues" evidence="1">
    <location>
        <begin position="91"/>
        <end position="115"/>
    </location>
</feature>
<dbReference type="AlphaFoldDB" id="A0A5M8QH19"/>
<evidence type="ECO:0000256" key="1">
    <source>
        <dbReference type="SAM" id="MobiDB-lite"/>
    </source>
</evidence>
<dbReference type="Proteomes" id="UP000323866">
    <property type="component" value="Unassembled WGS sequence"/>
</dbReference>
<dbReference type="EMBL" id="JBGOGF010000010">
    <property type="protein sequence ID" value="MFA1772992.1"/>
    <property type="molecule type" value="Genomic_DNA"/>
</dbReference>
<reference evidence="2 4" key="1">
    <citation type="submission" date="2019-07" db="EMBL/GenBank/DDBJ databases">
        <authorList>
            <person name="Qu J.-H."/>
        </authorList>
    </citation>
    <scope>NUCLEOTIDE SEQUENCE [LARGE SCALE GENOMIC DNA]</scope>
    <source>
        <strain evidence="2 4">MDT1-10-3</strain>
    </source>
</reference>
<dbReference type="OrthoDB" id="849204at2"/>
<feature type="region of interest" description="Disordered" evidence="1">
    <location>
        <begin position="1"/>
        <end position="22"/>
    </location>
</feature>
<dbReference type="Proteomes" id="UP001570846">
    <property type="component" value="Unassembled WGS sequence"/>
</dbReference>
<protein>
    <submittedName>
        <fullName evidence="2">Uncharacterized protein</fullName>
    </submittedName>
</protein>
<dbReference type="EMBL" id="VKKZ01000020">
    <property type="protein sequence ID" value="KAA6434274.1"/>
    <property type="molecule type" value="Genomic_DNA"/>
</dbReference>
<evidence type="ECO:0000313" key="3">
    <source>
        <dbReference type="EMBL" id="MFA1772992.1"/>
    </source>
</evidence>
<sequence>MSAEDLDRLFKNKLENQPVQPRNEAWERLQARMQEAQQQETPNPFLVPAAAEQKEERGTVRMWYYSAAAAVTMVLSVGLWVNRDNIDPLQPSGTVANVQQHQQAPTARTAPSSTGAPAGSTEEVITQGTQKNGANNEANFPASTAASKSIEPNQALASVPSKAAPEAFKESATTTSLSKKEENLAVQPKEAQPTQEPALMAATTPVKAQEAAKNSSAPASLEIIVKLDDAQATTSLAHASTKETNLPQEEDQPESGRVLKGILKQVKNLRDGEKVKLSDLGITKHTYALETIIGNKKISKTIEL</sequence>
<feature type="region of interest" description="Disordered" evidence="1">
    <location>
        <begin position="145"/>
        <end position="198"/>
    </location>
</feature>
<feature type="compositionally biased region" description="Basic and acidic residues" evidence="1">
    <location>
        <begin position="1"/>
        <end position="14"/>
    </location>
</feature>
<evidence type="ECO:0000313" key="5">
    <source>
        <dbReference type="Proteomes" id="UP001570846"/>
    </source>
</evidence>
<feature type="compositionally biased region" description="Polar residues" evidence="1">
    <location>
        <begin position="145"/>
        <end position="156"/>
    </location>
</feature>
<reference evidence="3 5" key="3">
    <citation type="submission" date="2024-08" db="EMBL/GenBank/DDBJ databases">
        <authorList>
            <person name="Wei W."/>
        </authorList>
    </citation>
    <scope>NUCLEOTIDE SEQUENCE [LARGE SCALE GENOMIC DNA]</scope>
    <source>
        <strain evidence="3 5">XU2</strain>
    </source>
</reference>
<feature type="region of interest" description="Disordered" evidence="1">
    <location>
        <begin position="91"/>
        <end position="122"/>
    </location>
</feature>
<keyword evidence="5" id="KW-1185">Reference proteome</keyword>